<dbReference type="Pfam" id="PF04892">
    <property type="entry name" value="VanZ"/>
    <property type="match status" value="1"/>
</dbReference>
<feature type="transmembrane region" description="Helical" evidence="1">
    <location>
        <begin position="12"/>
        <end position="32"/>
    </location>
</feature>
<keyword evidence="1" id="KW-1133">Transmembrane helix</keyword>
<evidence type="ECO:0000313" key="4">
    <source>
        <dbReference type="Proteomes" id="UP000823486"/>
    </source>
</evidence>
<dbReference type="Proteomes" id="UP000823486">
    <property type="component" value="Unassembled WGS sequence"/>
</dbReference>
<feature type="transmembrane region" description="Helical" evidence="1">
    <location>
        <begin position="96"/>
        <end position="118"/>
    </location>
</feature>
<dbReference type="InterPro" id="IPR053150">
    <property type="entry name" value="Teicoplanin_resist-assoc"/>
</dbReference>
<keyword evidence="1" id="KW-0472">Membrane</keyword>
<feature type="transmembrane region" description="Helical" evidence="1">
    <location>
        <begin position="124"/>
        <end position="141"/>
    </location>
</feature>
<dbReference type="PANTHER" id="PTHR36834">
    <property type="entry name" value="MEMBRANE PROTEIN-RELATED"/>
    <property type="match status" value="1"/>
</dbReference>
<name>A0ABS2QKA3_9BACI</name>
<reference evidence="3 4" key="1">
    <citation type="submission" date="2021-01" db="EMBL/GenBank/DDBJ databases">
        <title>Genomic Encyclopedia of Type Strains, Phase IV (KMG-IV): sequencing the most valuable type-strain genomes for metagenomic binning, comparative biology and taxonomic classification.</title>
        <authorList>
            <person name="Goeker M."/>
        </authorList>
    </citation>
    <scope>NUCLEOTIDE SEQUENCE [LARGE SCALE GENOMIC DNA]</scope>
    <source>
        <strain evidence="3 4">DSM 105482</strain>
    </source>
</reference>
<keyword evidence="4" id="KW-1185">Reference proteome</keyword>
<dbReference type="PANTHER" id="PTHR36834:SF1">
    <property type="entry name" value="INTEGRAL MEMBRANE PROTEIN"/>
    <property type="match status" value="1"/>
</dbReference>
<evidence type="ECO:0000259" key="2">
    <source>
        <dbReference type="Pfam" id="PF04892"/>
    </source>
</evidence>
<feature type="transmembrane region" description="Helical" evidence="1">
    <location>
        <begin position="69"/>
        <end position="87"/>
    </location>
</feature>
<feature type="domain" description="VanZ-like" evidence="2">
    <location>
        <begin position="18"/>
        <end position="140"/>
    </location>
</feature>
<proteinExistence type="predicted"/>
<dbReference type="InterPro" id="IPR006976">
    <property type="entry name" value="VanZ-like"/>
</dbReference>
<evidence type="ECO:0000313" key="3">
    <source>
        <dbReference type="EMBL" id="MBM7692711.1"/>
    </source>
</evidence>
<keyword evidence="1" id="KW-0812">Transmembrane</keyword>
<organism evidence="3 4">
    <name type="scientific">Peribacillus deserti</name>
    <dbReference type="NCBI Taxonomy" id="673318"/>
    <lineage>
        <taxon>Bacteria</taxon>
        <taxon>Bacillati</taxon>
        <taxon>Bacillota</taxon>
        <taxon>Bacilli</taxon>
        <taxon>Bacillales</taxon>
        <taxon>Bacillaceae</taxon>
        <taxon>Peribacillus</taxon>
    </lineage>
</organism>
<dbReference type="EMBL" id="JAFBFI010000008">
    <property type="protein sequence ID" value="MBM7692711.1"/>
    <property type="molecule type" value="Genomic_DNA"/>
</dbReference>
<evidence type="ECO:0000256" key="1">
    <source>
        <dbReference type="SAM" id="Phobius"/>
    </source>
</evidence>
<gene>
    <name evidence="3" type="ORF">JOC77_002142</name>
</gene>
<sequence length="147" mass="17178">MFKKKNSFNTFIYIVSSLYFTILFYLLFFSQYRQRVQGTLDYNLVPFRSISRDVDAIDGIHIGLLTNNLFGNILAFVPFGLLVPLIWRKINNWKHLFLFSILTTLSVEILQLLFKVGVFDIDDMILNVIGSMIGFLFLKVVPFQKKH</sequence>
<protein>
    <submittedName>
        <fullName evidence="3">Glycopeptide antibiotics resistance protein</fullName>
    </submittedName>
</protein>
<accession>A0ABS2QKA3</accession>
<dbReference type="RefSeq" id="WP_204542744.1">
    <property type="nucleotide sequence ID" value="NZ_JAFBFI010000008.1"/>
</dbReference>
<comment type="caution">
    <text evidence="3">The sequence shown here is derived from an EMBL/GenBank/DDBJ whole genome shotgun (WGS) entry which is preliminary data.</text>
</comment>